<sequence length="207" mass="23666">MADAFPLSRNIDKSGRVVETSPLEQAGVGRYDISSPVKSDGSINYFHSDHVKSGAFWAYLVIMIIVALCLFMIIRSGNVDGWYDRLDRPGTLSTGGLLFIWVFILIIVLIAVYVGHVEAENESTRMLLTWVFLLQIGTLIIWAITFYNLRNLTISFYIGIIAFLLAGWWIYLFWNINRAVGLLLIIHLIWVGYLVWSNWQILDKNEC</sequence>
<feature type="transmembrane region" description="Helical" evidence="6">
    <location>
        <begin position="154"/>
        <end position="173"/>
    </location>
</feature>
<evidence type="ECO:0000256" key="2">
    <source>
        <dbReference type="ARBA" id="ARBA00007524"/>
    </source>
</evidence>
<accession>A0A481Z5R0</accession>
<protein>
    <submittedName>
        <fullName evidence="7">TspO/MBR family protein</fullName>
    </submittedName>
</protein>
<evidence type="ECO:0000256" key="4">
    <source>
        <dbReference type="ARBA" id="ARBA00022989"/>
    </source>
</evidence>
<gene>
    <name evidence="7" type="ORF">LCPAC202_02080</name>
</gene>
<dbReference type="InterPro" id="IPR004307">
    <property type="entry name" value="TspO_MBR"/>
</dbReference>
<keyword evidence="5 6" id="KW-0472">Membrane</keyword>
<dbReference type="CDD" id="cd15904">
    <property type="entry name" value="TSPO_MBR"/>
    <property type="match status" value="1"/>
</dbReference>
<keyword evidence="4 6" id="KW-1133">Transmembrane helix</keyword>
<keyword evidence="3 6" id="KW-0812">Transmembrane</keyword>
<dbReference type="Gene3D" id="1.20.1260.100">
    <property type="entry name" value="TspO/MBR protein"/>
    <property type="match status" value="1"/>
</dbReference>
<dbReference type="Pfam" id="PF03073">
    <property type="entry name" value="TspO_MBR"/>
    <property type="match status" value="1"/>
</dbReference>
<reference evidence="7" key="1">
    <citation type="journal article" date="2019" name="MBio">
        <title>Virus Genomes from Deep Sea Sediments Expand the Ocean Megavirome and Support Independent Origins of Viral Gigantism.</title>
        <authorList>
            <person name="Backstrom D."/>
            <person name="Yutin N."/>
            <person name="Jorgensen S.L."/>
            <person name="Dharamshi J."/>
            <person name="Homa F."/>
            <person name="Zaremba-Niedwiedzka K."/>
            <person name="Spang A."/>
            <person name="Wolf Y.I."/>
            <person name="Koonin E.V."/>
            <person name="Ettema T.J."/>
        </authorList>
    </citation>
    <scope>NUCLEOTIDE SEQUENCE</scope>
</reference>
<feature type="transmembrane region" description="Helical" evidence="6">
    <location>
        <begin position="95"/>
        <end position="115"/>
    </location>
</feature>
<name>A0A481Z5R0_9VIRU</name>
<comment type="similarity">
    <text evidence="2">Belongs to the TspO/BZRP family.</text>
</comment>
<evidence type="ECO:0000256" key="1">
    <source>
        <dbReference type="ARBA" id="ARBA00004141"/>
    </source>
</evidence>
<evidence type="ECO:0000313" key="7">
    <source>
        <dbReference type="EMBL" id="QBK91234.1"/>
    </source>
</evidence>
<evidence type="ECO:0000256" key="6">
    <source>
        <dbReference type="SAM" id="Phobius"/>
    </source>
</evidence>
<feature type="transmembrane region" description="Helical" evidence="6">
    <location>
        <begin position="179"/>
        <end position="196"/>
    </location>
</feature>
<dbReference type="GO" id="GO:0016020">
    <property type="term" value="C:membrane"/>
    <property type="evidence" value="ECO:0007669"/>
    <property type="project" value="UniProtKB-SubCell"/>
</dbReference>
<evidence type="ECO:0000256" key="3">
    <source>
        <dbReference type="ARBA" id="ARBA00022692"/>
    </source>
</evidence>
<proteinExistence type="inferred from homology"/>
<dbReference type="EMBL" id="MK500516">
    <property type="protein sequence ID" value="QBK91234.1"/>
    <property type="molecule type" value="Genomic_DNA"/>
</dbReference>
<dbReference type="InterPro" id="IPR038330">
    <property type="entry name" value="TspO/MBR-related_sf"/>
</dbReference>
<feature type="transmembrane region" description="Helical" evidence="6">
    <location>
        <begin position="56"/>
        <end position="74"/>
    </location>
</feature>
<comment type="subcellular location">
    <subcellularLocation>
        <location evidence="1">Membrane</location>
        <topology evidence="1">Multi-pass membrane protein</topology>
    </subcellularLocation>
</comment>
<evidence type="ECO:0000256" key="5">
    <source>
        <dbReference type="ARBA" id="ARBA00023136"/>
    </source>
</evidence>
<organism evidence="7">
    <name type="scientific">Pithovirus LCPAC202</name>
    <dbReference type="NCBI Taxonomy" id="2506592"/>
    <lineage>
        <taxon>Viruses</taxon>
        <taxon>Pithoviruses</taxon>
    </lineage>
</organism>
<feature type="transmembrane region" description="Helical" evidence="6">
    <location>
        <begin position="127"/>
        <end position="147"/>
    </location>
</feature>